<keyword evidence="2" id="KW-1185">Reference proteome</keyword>
<dbReference type="AlphaFoldDB" id="E4XCL1"/>
<evidence type="ECO:0000313" key="1">
    <source>
        <dbReference type="EMBL" id="CBY09336.1"/>
    </source>
</evidence>
<reference evidence="1" key="1">
    <citation type="journal article" date="2010" name="Science">
        <title>Plasticity of animal genome architecture unmasked by rapid evolution of a pelagic tunicate.</title>
        <authorList>
            <person name="Denoeud F."/>
            <person name="Henriet S."/>
            <person name="Mungpakdee S."/>
            <person name="Aury J.M."/>
            <person name="Da Silva C."/>
            <person name="Brinkmann H."/>
            <person name="Mikhaleva J."/>
            <person name="Olsen L.C."/>
            <person name="Jubin C."/>
            <person name="Canestro C."/>
            <person name="Bouquet J.M."/>
            <person name="Danks G."/>
            <person name="Poulain J."/>
            <person name="Campsteijn C."/>
            <person name="Adamski M."/>
            <person name="Cross I."/>
            <person name="Yadetie F."/>
            <person name="Muffato M."/>
            <person name="Louis A."/>
            <person name="Butcher S."/>
            <person name="Tsagkogeorga G."/>
            <person name="Konrad A."/>
            <person name="Singh S."/>
            <person name="Jensen M.F."/>
            <person name="Cong E.H."/>
            <person name="Eikeseth-Otteraa H."/>
            <person name="Noel B."/>
            <person name="Anthouard V."/>
            <person name="Porcel B.M."/>
            <person name="Kachouri-Lafond R."/>
            <person name="Nishino A."/>
            <person name="Ugolini M."/>
            <person name="Chourrout P."/>
            <person name="Nishida H."/>
            <person name="Aasland R."/>
            <person name="Huzurbazar S."/>
            <person name="Westhof E."/>
            <person name="Delsuc F."/>
            <person name="Lehrach H."/>
            <person name="Reinhardt R."/>
            <person name="Weissenbach J."/>
            <person name="Roy S.W."/>
            <person name="Artiguenave F."/>
            <person name="Postlethwait J.H."/>
            <person name="Manak J.R."/>
            <person name="Thompson E.M."/>
            <person name="Jaillon O."/>
            <person name="Du Pasquier L."/>
            <person name="Boudinot P."/>
            <person name="Liberles D.A."/>
            <person name="Volff J.N."/>
            <person name="Philippe H."/>
            <person name="Lenhard B."/>
            <person name="Roest Crollius H."/>
            <person name="Wincker P."/>
            <person name="Chourrout D."/>
        </authorList>
    </citation>
    <scope>NUCLEOTIDE SEQUENCE [LARGE SCALE GENOMIC DNA]</scope>
</reference>
<sequence>MQILSKSKAVGTWPELAYLEDQANRHRSVKFVITCGNTSDYEKVKRVLSHTKPNSLEKPAHTLASRIVLLVREKVEEVQILKKFVWSAESWSLIPVERNEAASFPQQVANNKGTWTFATRLVWENEEEQSLGPENLLSEIKNLPSPDEDELERERKRMLLLQLMTCEWEKAGKLEEFRVSRLDLELFAPPAAAWEPSSSIMTE</sequence>
<organism evidence="1">
    <name type="scientific">Oikopleura dioica</name>
    <name type="common">Tunicate</name>
    <dbReference type="NCBI Taxonomy" id="34765"/>
    <lineage>
        <taxon>Eukaryota</taxon>
        <taxon>Metazoa</taxon>
        <taxon>Chordata</taxon>
        <taxon>Tunicata</taxon>
        <taxon>Appendicularia</taxon>
        <taxon>Copelata</taxon>
        <taxon>Oikopleuridae</taxon>
        <taxon>Oikopleura</taxon>
    </lineage>
</organism>
<dbReference type="EMBL" id="FN653036">
    <property type="protein sequence ID" value="CBY09336.1"/>
    <property type="molecule type" value="Genomic_DNA"/>
</dbReference>
<accession>E4XCL1</accession>
<name>E4XCL1_OIKDI</name>
<evidence type="ECO:0000313" key="2">
    <source>
        <dbReference type="Proteomes" id="UP000001307"/>
    </source>
</evidence>
<gene>
    <name evidence="1" type="ORF">GSOID_T00007884001</name>
</gene>
<dbReference type="Proteomes" id="UP000001307">
    <property type="component" value="Unassembled WGS sequence"/>
</dbReference>
<protein>
    <submittedName>
        <fullName evidence="1">Uncharacterized protein</fullName>
    </submittedName>
</protein>
<proteinExistence type="predicted"/>
<dbReference type="InParanoid" id="E4XCL1"/>